<dbReference type="InterPro" id="IPR043128">
    <property type="entry name" value="Rev_trsase/Diguanyl_cyclase"/>
</dbReference>
<feature type="domain" description="GGDEF" evidence="5">
    <location>
        <begin position="490"/>
        <end position="624"/>
    </location>
</feature>
<evidence type="ECO:0000259" key="4">
    <source>
        <dbReference type="PROSITE" id="PS50110"/>
    </source>
</evidence>
<name>A0ABW1AV90_9RHOO</name>
<accession>A0ABW1AV90</accession>
<keyword evidence="8" id="KW-1185">Reference proteome</keyword>
<evidence type="ECO:0000256" key="3">
    <source>
        <dbReference type="SAM" id="MobiDB-lite"/>
    </source>
</evidence>
<organism evidence="7 8">
    <name type="scientific">Thauera sinica</name>
    <dbReference type="NCBI Taxonomy" id="2665146"/>
    <lineage>
        <taxon>Bacteria</taxon>
        <taxon>Pseudomonadati</taxon>
        <taxon>Pseudomonadota</taxon>
        <taxon>Betaproteobacteria</taxon>
        <taxon>Rhodocyclales</taxon>
        <taxon>Zoogloeaceae</taxon>
        <taxon>Thauera</taxon>
    </lineage>
</organism>
<evidence type="ECO:0000313" key="8">
    <source>
        <dbReference type="Proteomes" id="UP001595974"/>
    </source>
</evidence>
<dbReference type="SUPFAM" id="SSF109604">
    <property type="entry name" value="HD-domain/PDEase-like"/>
    <property type="match status" value="1"/>
</dbReference>
<evidence type="ECO:0000313" key="7">
    <source>
        <dbReference type="EMBL" id="MFC5771069.1"/>
    </source>
</evidence>
<dbReference type="Proteomes" id="UP001595974">
    <property type="component" value="Unassembled WGS sequence"/>
</dbReference>
<feature type="domain" description="HDOD" evidence="6">
    <location>
        <begin position="13"/>
        <end position="204"/>
    </location>
</feature>
<feature type="region of interest" description="Disordered" evidence="3">
    <location>
        <begin position="631"/>
        <end position="650"/>
    </location>
</feature>
<dbReference type="SMART" id="SM00448">
    <property type="entry name" value="REC"/>
    <property type="match status" value="1"/>
</dbReference>
<dbReference type="CDD" id="cd01949">
    <property type="entry name" value="GGDEF"/>
    <property type="match status" value="1"/>
</dbReference>
<dbReference type="Pfam" id="PF00990">
    <property type="entry name" value="GGDEF"/>
    <property type="match status" value="1"/>
</dbReference>
<dbReference type="NCBIfam" id="TIGR00254">
    <property type="entry name" value="GGDEF"/>
    <property type="match status" value="1"/>
</dbReference>
<dbReference type="EC" id="2.7.7.65" evidence="1"/>
<dbReference type="InterPro" id="IPR011006">
    <property type="entry name" value="CheY-like_superfamily"/>
</dbReference>
<dbReference type="Gene3D" id="1.10.3210.10">
    <property type="entry name" value="Hypothetical protein af1432"/>
    <property type="match status" value="1"/>
</dbReference>
<evidence type="ECO:0000259" key="5">
    <source>
        <dbReference type="PROSITE" id="PS50887"/>
    </source>
</evidence>
<dbReference type="Gene3D" id="3.30.70.270">
    <property type="match status" value="1"/>
</dbReference>
<feature type="modified residue" description="4-aspartylphosphate" evidence="2">
    <location>
        <position position="359"/>
    </location>
</feature>
<comment type="caution">
    <text evidence="7">The sequence shown here is derived from an EMBL/GenBank/DDBJ whole genome shotgun (WGS) entry which is preliminary data.</text>
</comment>
<dbReference type="InterPro" id="IPR001789">
    <property type="entry name" value="Sig_transdc_resp-reg_receiver"/>
</dbReference>
<protein>
    <recommendedName>
        <fullName evidence="1">diguanylate cyclase</fullName>
        <ecNumber evidence="1">2.7.7.65</ecNumber>
    </recommendedName>
</protein>
<dbReference type="InterPro" id="IPR050469">
    <property type="entry name" value="Diguanylate_Cyclase"/>
</dbReference>
<dbReference type="PROSITE" id="PS50887">
    <property type="entry name" value="GGDEF"/>
    <property type="match status" value="1"/>
</dbReference>
<dbReference type="Pfam" id="PF08668">
    <property type="entry name" value="HDOD"/>
    <property type="match status" value="1"/>
</dbReference>
<dbReference type="Pfam" id="PF00072">
    <property type="entry name" value="Response_reg"/>
    <property type="match status" value="1"/>
</dbReference>
<dbReference type="SUPFAM" id="SSF52172">
    <property type="entry name" value="CheY-like"/>
    <property type="match status" value="1"/>
</dbReference>
<keyword evidence="2" id="KW-0597">Phosphoprotein</keyword>
<keyword evidence="7" id="KW-0808">Transferase</keyword>
<dbReference type="InterPro" id="IPR013976">
    <property type="entry name" value="HDOD"/>
</dbReference>
<dbReference type="PROSITE" id="PS51833">
    <property type="entry name" value="HDOD"/>
    <property type="match status" value="1"/>
</dbReference>
<dbReference type="EMBL" id="JBHSOG010000068">
    <property type="protein sequence ID" value="MFC5771069.1"/>
    <property type="molecule type" value="Genomic_DNA"/>
</dbReference>
<dbReference type="PANTHER" id="PTHR45138:SF24">
    <property type="entry name" value="DIGUANYLATE CYCLASE DGCC-RELATED"/>
    <property type="match status" value="1"/>
</dbReference>
<keyword evidence="7" id="KW-0548">Nucleotidyltransferase</keyword>
<reference evidence="8" key="1">
    <citation type="journal article" date="2019" name="Int. J. Syst. Evol. Microbiol.">
        <title>The Global Catalogue of Microorganisms (GCM) 10K type strain sequencing project: providing services to taxonomists for standard genome sequencing and annotation.</title>
        <authorList>
            <consortium name="The Broad Institute Genomics Platform"/>
            <consortium name="The Broad Institute Genome Sequencing Center for Infectious Disease"/>
            <person name="Wu L."/>
            <person name="Ma J."/>
        </authorList>
    </citation>
    <scope>NUCLEOTIDE SEQUENCE [LARGE SCALE GENOMIC DNA]</scope>
    <source>
        <strain evidence="8">SHR3</strain>
    </source>
</reference>
<dbReference type="GO" id="GO:0052621">
    <property type="term" value="F:diguanylate cyclase activity"/>
    <property type="evidence" value="ECO:0007669"/>
    <property type="project" value="UniProtKB-EC"/>
</dbReference>
<dbReference type="Gene3D" id="3.40.50.2300">
    <property type="match status" value="1"/>
</dbReference>
<dbReference type="RefSeq" id="WP_096453001.1">
    <property type="nucleotide sequence ID" value="NZ_JBHSOG010000068.1"/>
</dbReference>
<gene>
    <name evidence="7" type="ORF">ACFPTN_16940</name>
</gene>
<dbReference type="PANTHER" id="PTHR45138">
    <property type="entry name" value="REGULATORY COMPONENTS OF SENSORY TRANSDUCTION SYSTEM"/>
    <property type="match status" value="1"/>
</dbReference>
<dbReference type="SMART" id="SM00267">
    <property type="entry name" value="GGDEF"/>
    <property type="match status" value="1"/>
</dbReference>
<evidence type="ECO:0000259" key="6">
    <source>
        <dbReference type="PROSITE" id="PS51833"/>
    </source>
</evidence>
<dbReference type="SUPFAM" id="SSF55073">
    <property type="entry name" value="Nucleotide cyclase"/>
    <property type="match status" value="1"/>
</dbReference>
<dbReference type="PROSITE" id="PS50110">
    <property type="entry name" value="RESPONSE_REGULATORY"/>
    <property type="match status" value="1"/>
</dbReference>
<evidence type="ECO:0000256" key="1">
    <source>
        <dbReference type="ARBA" id="ARBA00012528"/>
    </source>
</evidence>
<dbReference type="InterPro" id="IPR000160">
    <property type="entry name" value="GGDEF_dom"/>
</dbReference>
<evidence type="ECO:0000256" key="2">
    <source>
        <dbReference type="PROSITE-ProRule" id="PRU00169"/>
    </source>
</evidence>
<proteinExistence type="predicted"/>
<dbReference type="InterPro" id="IPR029787">
    <property type="entry name" value="Nucleotide_cyclase"/>
</dbReference>
<sequence>MPRFEEIKLAGQLPSPKGVALAIMNLCGRDDTTIDDIARLVQTDPALSGRLLRLANTSGGGHRPIAAVNEALLRIGMKAVGQLAMGFSLVDQFKEGPCKAFDYRSFWSHSLLMALAARELGRLTRVAAPEDLFACGLMANIGSLALATAFPVEYSALLESGSHDPLAAERETFGIDRRECTLAMLEDFGIPKALAEPVFYHLAPDESQFSDASRPSRLTWLFHTAHHLADLGVAAEATRSQLAGSLIRLGGRFEIDADGTATMFDRIVAEWDQWARLLEIPATSLPSFERMSETPPVAAEPDGAASSVRVLMVTACPTSVTPISTLLQSAFGYRTYLAGDGDEGLSMAVAMLPHVVVVDADTPSASAHDFCRRLRATDWGKSVYLIVMTATVDERNFVAAFESGADTCLCKSLGDARLRAAMRAAHRYLGLLDAWQTDRVQLKQIASELAVSNRKLEQVARTDLLTGLPNRRGGMEALARAWSASNRSGEALCVMMLDIDWFKRINDRYGHAFGDRVLEQVGAGLRSEARSSDTLCRIGGEEFLVVCSGSDLRSTMTAAERLRRAIATLGLVAGEGEQVELSISVGIAQKEAGTSSTDVLLGNADKALYAAKHAGRNRICVMAHGKLHHGGAPVSGEDLTRGSGAARPKK</sequence>
<feature type="domain" description="Response regulatory" evidence="4">
    <location>
        <begin position="309"/>
        <end position="426"/>
    </location>
</feature>